<reference evidence="3" key="1">
    <citation type="submission" date="2018-06" db="EMBL/GenBank/DDBJ databases">
        <authorList>
            <person name="Zhirakovskaya E."/>
        </authorList>
    </citation>
    <scope>NUCLEOTIDE SEQUENCE</scope>
</reference>
<dbReference type="AlphaFoldDB" id="A0A3B0W739"/>
<evidence type="ECO:0000313" key="3">
    <source>
        <dbReference type="EMBL" id="VAW39494.1"/>
    </source>
</evidence>
<sequence length="204" mass="21454">MKNLKHKQTGVALAIGLMLLLVVSVIGITSMKSALLQENMAAGLKNRELSDAAALTLLAAGERYLQAYYEVSNGTTLTAGVDPIIAPRSDLARRFKTERNLNEGFLHPFGVNLTSEFGGMLATEPRLIIEDFSSASGSTGDTGNTSFQTTVGESDNASAAGSSGTIADADSTNQTLTYRVVSKATDSTGHLFTGFESVISVKIN</sequence>
<feature type="domain" description="Type 4 fimbrial biogenesis protein PilX N-terminal" evidence="2">
    <location>
        <begin position="10"/>
        <end position="48"/>
    </location>
</feature>
<protein>
    <recommendedName>
        <fullName evidence="2">Type 4 fimbrial biogenesis protein PilX N-terminal domain-containing protein</fullName>
    </recommendedName>
</protein>
<dbReference type="InterPro" id="IPR025746">
    <property type="entry name" value="PilX_N_dom"/>
</dbReference>
<name>A0A3B0W739_9ZZZZ</name>
<gene>
    <name evidence="3" type="ORF">MNBD_GAMMA01-2325</name>
</gene>
<accession>A0A3B0W739</accession>
<evidence type="ECO:0000259" key="2">
    <source>
        <dbReference type="Pfam" id="PF14341"/>
    </source>
</evidence>
<feature type="region of interest" description="Disordered" evidence="1">
    <location>
        <begin position="133"/>
        <end position="166"/>
    </location>
</feature>
<organism evidence="3">
    <name type="scientific">hydrothermal vent metagenome</name>
    <dbReference type="NCBI Taxonomy" id="652676"/>
    <lineage>
        <taxon>unclassified sequences</taxon>
        <taxon>metagenomes</taxon>
        <taxon>ecological metagenomes</taxon>
    </lineage>
</organism>
<proteinExistence type="predicted"/>
<dbReference type="EMBL" id="UOEW01000231">
    <property type="protein sequence ID" value="VAW39494.1"/>
    <property type="molecule type" value="Genomic_DNA"/>
</dbReference>
<evidence type="ECO:0000256" key="1">
    <source>
        <dbReference type="SAM" id="MobiDB-lite"/>
    </source>
</evidence>
<dbReference type="Pfam" id="PF14341">
    <property type="entry name" value="PilX_N"/>
    <property type="match status" value="1"/>
</dbReference>